<evidence type="ECO:0000256" key="1">
    <source>
        <dbReference type="SAM" id="SignalP"/>
    </source>
</evidence>
<keyword evidence="3" id="KW-1185">Reference proteome</keyword>
<keyword evidence="1" id="KW-0732">Signal</keyword>
<evidence type="ECO:0008006" key="4">
    <source>
        <dbReference type="Google" id="ProtNLM"/>
    </source>
</evidence>
<evidence type="ECO:0000313" key="2">
    <source>
        <dbReference type="EMBL" id="KAL3118837.1"/>
    </source>
</evidence>
<comment type="caution">
    <text evidence="2">The sequence shown here is derived from an EMBL/GenBank/DDBJ whole genome shotgun (WGS) entry which is preliminary data.</text>
</comment>
<protein>
    <recommendedName>
        <fullName evidence="4">Secreted protein</fullName>
    </recommendedName>
</protein>
<feature type="signal peptide" evidence="1">
    <location>
        <begin position="1"/>
        <end position="23"/>
    </location>
</feature>
<evidence type="ECO:0000313" key="3">
    <source>
        <dbReference type="Proteomes" id="UP001620626"/>
    </source>
</evidence>
<feature type="chain" id="PRO_5044883084" description="Secreted protein" evidence="1">
    <location>
        <begin position="24"/>
        <end position="101"/>
    </location>
</feature>
<name>A0ABD2LUB1_9BILA</name>
<dbReference type="AlphaFoldDB" id="A0ABD2LUB1"/>
<organism evidence="2 3">
    <name type="scientific">Heterodera trifolii</name>
    <dbReference type="NCBI Taxonomy" id="157864"/>
    <lineage>
        <taxon>Eukaryota</taxon>
        <taxon>Metazoa</taxon>
        <taxon>Ecdysozoa</taxon>
        <taxon>Nematoda</taxon>
        <taxon>Chromadorea</taxon>
        <taxon>Rhabditida</taxon>
        <taxon>Tylenchina</taxon>
        <taxon>Tylenchomorpha</taxon>
        <taxon>Tylenchoidea</taxon>
        <taxon>Heteroderidae</taxon>
        <taxon>Heteroderinae</taxon>
        <taxon>Heterodera</taxon>
    </lineage>
</organism>
<dbReference type="Proteomes" id="UP001620626">
    <property type="component" value="Unassembled WGS sequence"/>
</dbReference>
<dbReference type="EMBL" id="JBICBT010000261">
    <property type="protein sequence ID" value="KAL3118837.1"/>
    <property type="molecule type" value="Genomic_DNA"/>
</dbReference>
<sequence length="101" mass="10813">MVHFRRPATALTSAAAALPLVGAVVAAAGDHRHNGLCVILEKTRSKLDTTVECDAQLWRTADGTAQERRRIGTKSDEKAAGVRHAVQLLQVGGEQNQQGRC</sequence>
<gene>
    <name evidence="2" type="ORF">niasHT_008184</name>
</gene>
<accession>A0ABD2LUB1</accession>
<proteinExistence type="predicted"/>
<reference evidence="2 3" key="1">
    <citation type="submission" date="2024-10" db="EMBL/GenBank/DDBJ databases">
        <authorList>
            <person name="Kim D."/>
        </authorList>
    </citation>
    <scope>NUCLEOTIDE SEQUENCE [LARGE SCALE GENOMIC DNA]</scope>
    <source>
        <strain evidence="2">BH-2024</strain>
    </source>
</reference>